<dbReference type="Proteomes" id="UP000582974">
    <property type="component" value="Unassembled WGS sequence"/>
</dbReference>
<reference evidence="1 2" key="1">
    <citation type="submission" date="2020-07" db="EMBL/GenBank/DDBJ databases">
        <title>Genome of Haloechinothrix sp.</title>
        <authorList>
            <person name="Tang S.-K."/>
            <person name="Yang L."/>
            <person name="Zhu W.-Y."/>
        </authorList>
    </citation>
    <scope>NUCLEOTIDE SEQUENCE [LARGE SCALE GENOMIC DNA]</scope>
    <source>
        <strain evidence="1 2">YIM 98757</strain>
    </source>
</reference>
<dbReference type="RefSeq" id="WP_180894070.1">
    <property type="nucleotide sequence ID" value="NZ_JACCKD010000006.1"/>
</dbReference>
<proteinExistence type="predicted"/>
<comment type="caution">
    <text evidence="1">The sequence shown here is derived from an EMBL/GenBank/DDBJ whole genome shotgun (WGS) entry which is preliminary data.</text>
</comment>
<organism evidence="1 2">
    <name type="scientific">Haloechinothrix aidingensis</name>
    <dbReference type="NCBI Taxonomy" id="2752311"/>
    <lineage>
        <taxon>Bacteria</taxon>
        <taxon>Bacillati</taxon>
        <taxon>Actinomycetota</taxon>
        <taxon>Actinomycetes</taxon>
        <taxon>Pseudonocardiales</taxon>
        <taxon>Pseudonocardiaceae</taxon>
        <taxon>Haloechinothrix</taxon>
    </lineage>
</organism>
<protein>
    <submittedName>
        <fullName evidence="1">Uncharacterized protein</fullName>
    </submittedName>
</protein>
<sequence>MAGDIALMRPGHGSETPRILGGTRAYYVRAGVVGRWFPRLLTVDNHPGKVDIGSRLPTTESPVSLVSAAVVNIDGDPHQVMESYTQYSRHTARTVWLRASSHLLDRVLTDDVVVLREFENVRATRRRLSLIRVLASQVPMINSVGSVHMAADHIEAHAAAEVSGTPSGVVP</sequence>
<dbReference type="EMBL" id="JACCKD010000006">
    <property type="protein sequence ID" value="MBA0127248.1"/>
    <property type="molecule type" value="Genomic_DNA"/>
</dbReference>
<keyword evidence="2" id="KW-1185">Reference proteome</keyword>
<dbReference type="AlphaFoldDB" id="A0A838ADP3"/>
<accession>A0A838ADP3</accession>
<gene>
    <name evidence="1" type="ORF">H0B56_16985</name>
</gene>
<evidence type="ECO:0000313" key="2">
    <source>
        <dbReference type="Proteomes" id="UP000582974"/>
    </source>
</evidence>
<evidence type="ECO:0000313" key="1">
    <source>
        <dbReference type="EMBL" id="MBA0127248.1"/>
    </source>
</evidence>
<name>A0A838ADP3_9PSEU</name>